<evidence type="ECO:0000256" key="4">
    <source>
        <dbReference type="ARBA" id="ARBA00023125"/>
    </source>
</evidence>
<accession>A0A0K9NZE5</accession>
<evidence type="ECO:0000256" key="8">
    <source>
        <dbReference type="ARBA" id="ARBA00024040"/>
    </source>
</evidence>
<feature type="compositionally biased region" description="Low complexity" evidence="11">
    <location>
        <begin position="124"/>
        <end position="148"/>
    </location>
</feature>
<keyword evidence="14" id="KW-1185">Reference proteome</keyword>
<dbReference type="GO" id="GO:0000976">
    <property type="term" value="F:transcription cis-regulatory region binding"/>
    <property type="evidence" value="ECO:0000318"/>
    <property type="project" value="GO_Central"/>
</dbReference>
<comment type="similarity">
    <text evidence="8">Belongs to the WUS homeobox family.</text>
</comment>
<feature type="compositionally biased region" description="Basic and acidic residues" evidence="11">
    <location>
        <begin position="35"/>
        <end position="44"/>
    </location>
</feature>
<dbReference type="GO" id="GO:0003700">
    <property type="term" value="F:DNA-binding transcription factor activity"/>
    <property type="evidence" value="ECO:0007669"/>
    <property type="project" value="InterPro"/>
</dbReference>
<dbReference type="GO" id="GO:0048731">
    <property type="term" value="P:system development"/>
    <property type="evidence" value="ECO:0007669"/>
    <property type="project" value="UniProtKB-ARBA"/>
</dbReference>
<evidence type="ECO:0000256" key="7">
    <source>
        <dbReference type="ARBA" id="ARBA00023242"/>
    </source>
</evidence>
<dbReference type="PANTHER" id="PTHR47288">
    <property type="entry name" value="WUSCHEL-RELATED HOMEOBOX 9"/>
    <property type="match status" value="1"/>
</dbReference>
<dbReference type="Proteomes" id="UP000036987">
    <property type="component" value="Unassembled WGS sequence"/>
</dbReference>
<dbReference type="STRING" id="29655.A0A0K9NZE5"/>
<dbReference type="Gene3D" id="1.10.10.60">
    <property type="entry name" value="Homeodomain-like"/>
    <property type="match status" value="1"/>
</dbReference>
<evidence type="ECO:0000313" key="13">
    <source>
        <dbReference type="EMBL" id="KMZ61367.1"/>
    </source>
</evidence>
<keyword evidence="6" id="KW-0804">Transcription</keyword>
<evidence type="ECO:0000256" key="2">
    <source>
        <dbReference type="ARBA" id="ARBA00022473"/>
    </source>
</evidence>
<name>A0A0K9NZE5_ZOSMR</name>
<evidence type="ECO:0000256" key="10">
    <source>
        <dbReference type="RuleBase" id="RU000682"/>
    </source>
</evidence>
<dbReference type="AlphaFoldDB" id="A0A0K9NZE5"/>
<dbReference type="EMBL" id="LFYR01001488">
    <property type="protein sequence ID" value="KMZ61367.1"/>
    <property type="molecule type" value="Genomic_DNA"/>
</dbReference>
<feature type="domain" description="Homeobox" evidence="12">
    <location>
        <begin position="39"/>
        <end position="104"/>
    </location>
</feature>
<dbReference type="FunFam" id="1.10.10.60:FF:000118">
    <property type="entry name" value="WUSCHEL-related homeobox 11"/>
    <property type="match status" value="1"/>
</dbReference>
<sequence length="382" mass="43039">MASKNGRWTSMFKSKPCSTHHQWQLDRNTLSGVDAEEKTPDPKPRWNPKAEQIRILEGIFNSGIVNPPRDEIKRIRVQLQEYGQVGDANVFYWFQNRKSRNKHKIKQLRSRQSINCPTKINHTTTTTASASVPAGVSNSPSKSVNNKTPHTDLPDLPTDLLFQSKSPFEFKSSNVKHSRPWNQQTVVSRQQNQQEDFMLTGIYEHDNNIQNAAVASKEKNHSYQTTPVNTIVAPSITATTTTTSATTQDPFNGLLQGMPEETSTYVDVAEDNLTQTKRVHGIRGSLITGTRKVYTRKGMSSELIFFFFLCWFRVAGISRNRDSRVIVLINEVEFEVGAGHFNVREAFGTGAVLFHSSGLPVLLNDWGFTLHPLQQGASYFLV</sequence>
<gene>
    <name evidence="13" type="ORF">ZOSMA_52G00180</name>
</gene>
<evidence type="ECO:0000256" key="6">
    <source>
        <dbReference type="ARBA" id="ARBA00023163"/>
    </source>
</evidence>
<evidence type="ECO:0000256" key="11">
    <source>
        <dbReference type="SAM" id="MobiDB-lite"/>
    </source>
</evidence>
<keyword evidence="2" id="KW-0217">Developmental protein</keyword>
<organism evidence="13 14">
    <name type="scientific">Zostera marina</name>
    <name type="common">Eelgrass</name>
    <dbReference type="NCBI Taxonomy" id="29655"/>
    <lineage>
        <taxon>Eukaryota</taxon>
        <taxon>Viridiplantae</taxon>
        <taxon>Streptophyta</taxon>
        <taxon>Embryophyta</taxon>
        <taxon>Tracheophyta</taxon>
        <taxon>Spermatophyta</taxon>
        <taxon>Magnoliopsida</taxon>
        <taxon>Liliopsida</taxon>
        <taxon>Zosteraceae</taxon>
        <taxon>Zostera</taxon>
    </lineage>
</organism>
<dbReference type="GO" id="GO:0005634">
    <property type="term" value="C:nucleus"/>
    <property type="evidence" value="ECO:0000318"/>
    <property type="project" value="GO_Central"/>
</dbReference>
<evidence type="ECO:0000256" key="5">
    <source>
        <dbReference type="ARBA" id="ARBA00023155"/>
    </source>
</evidence>
<evidence type="ECO:0000256" key="3">
    <source>
        <dbReference type="ARBA" id="ARBA00023015"/>
    </source>
</evidence>
<comment type="caution">
    <text evidence="13">The sequence shown here is derived from an EMBL/GenBank/DDBJ whole genome shotgun (WGS) entry which is preliminary data.</text>
</comment>
<protein>
    <submittedName>
        <fullName evidence="13">WUSCHEL-related homeobox</fullName>
    </submittedName>
</protein>
<dbReference type="InterPro" id="IPR044557">
    <property type="entry name" value="WOX8/9-like"/>
</dbReference>
<evidence type="ECO:0000256" key="1">
    <source>
        <dbReference type="ARBA" id="ARBA00004123"/>
    </source>
</evidence>
<feature type="compositionally biased region" description="Polar residues" evidence="11">
    <location>
        <begin position="19"/>
        <end position="31"/>
    </location>
</feature>
<evidence type="ECO:0000313" key="14">
    <source>
        <dbReference type="Proteomes" id="UP000036987"/>
    </source>
</evidence>
<keyword evidence="7 9" id="KW-0539">Nucleus</keyword>
<dbReference type="OrthoDB" id="1935198at2759"/>
<dbReference type="InterPro" id="IPR001356">
    <property type="entry name" value="HD"/>
</dbReference>
<feature type="region of interest" description="Disordered" evidence="11">
    <location>
        <begin position="19"/>
        <end position="47"/>
    </location>
</feature>
<feature type="DNA-binding region" description="Homeobox" evidence="9">
    <location>
        <begin position="41"/>
        <end position="105"/>
    </location>
</feature>
<comment type="subcellular location">
    <subcellularLocation>
        <location evidence="1 9 10">Nucleus</location>
    </subcellularLocation>
</comment>
<dbReference type="OMA" id="RVTVFIN"/>
<dbReference type="InterPro" id="IPR009057">
    <property type="entry name" value="Homeodomain-like_sf"/>
</dbReference>
<dbReference type="PROSITE" id="PS50071">
    <property type="entry name" value="HOMEOBOX_2"/>
    <property type="match status" value="1"/>
</dbReference>
<dbReference type="SMART" id="SM00389">
    <property type="entry name" value="HOX"/>
    <property type="match status" value="1"/>
</dbReference>
<dbReference type="GO" id="GO:0050793">
    <property type="term" value="P:regulation of developmental process"/>
    <property type="evidence" value="ECO:0007669"/>
    <property type="project" value="InterPro"/>
</dbReference>
<dbReference type="PANTHER" id="PTHR47288:SF1">
    <property type="entry name" value="WUSCHEL-RELATED HOMEOBOX 9"/>
    <property type="match status" value="1"/>
</dbReference>
<keyword evidence="4 9" id="KW-0238">DNA-binding</keyword>
<dbReference type="GO" id="GO:1905393">
    <property type="term" value="P:plant organ formation"/>
    <property type="evidence" value="ECO:0007669"/>
    <property type="project" value="UniProtKB-ARBA"/>
</dbReference>
<dbReference type="CDD" id="cd00086">
    <property type="entry name" value="homeodomain"/>
    <property type="match status" value="1"/>
</dbReference>
<dbReference type="Pfam" id="PF00046">
    <property type="entry name" value="Homeodomain"/>
    <property type="match status" value="1"/>
</dbReference>
<reference evidence="14" key="1">
    <citation type="journal article" date="2016" name="Nature">
        <title>The genome of the seagrass Zostera marina reveals angiosperm adaptation to the sea.</title>
        <authorList>
            <person name="Olsen J.L."/>
            <person name="Rouze P."/>
            <person name="Verhelst B."/>
            <person name="Lin Y.-C."/>
            <person name="Bayer T."/>
            <person name="Collen J."/>
            <person name="Dattolo E."/>
            <person name="De Paoli E."/>
            <person name="Dittami S."/>
            <person name="Maumus F."/>
            <person name="Michel G."/>
            <person name="Kersting A."/>
            <person name="Lauritano C."/>
            <person name="Lohaus R."/>
            <person name="Toepel M."/>
            <person name="Tonon T."/>
            <person name="Vanneste K."/>
            <person name="Amirebrahimi M."/>
            <person name="Brakel J."/>
            <person name="Bostroem C."/>
            <person name="Chovatia M."/>
            <person name="Grimwood J."/>
            <person name="Jenkins J.W."/>
            <person name="Jueterbock A."/>
            <person name="Mraz A."/>
            <person name="Stam W.T."/>
            <person name="Tice H."/>
            <person name="Bornberg-Bauer E."/>
            <person name="Green P.J."/>
            <person name="Pearson G.A."/>
            <person name="Procaccini G."/>
            <person name="Duarte C.M."/>
            <person name="Schmutz J."/>
            <person name="Reusch T.B.H."/>
            <person name="Van de Peer Y."/>
        </authorList>
    </citation>
    <scope>NUCLEOTIDE SEQUENCE [LARGE SCALE GENOMIC DNA]</scope>
    <source>
        <strain evidence="14">cv. Finnish</strain>
    </source>
</reference>
<evidence type="ECO:0000259" key="12">
    <source>
        <dbReference type="PROSITE" id="PS50071"/>
    </source>
</evidence>
<dbReference type="SUPFAM" id="SSF46689">
    <property type="entry name" value="Homeodomain-like"/>
    <property type="match status" value="1"/>
</dbReference>
<keyword evidence="5 9" id="KW-0371">Homeobox</keyword>
<proteinExistence type="inferred from homology"/>
<keyword evidence="3" id="KW-0805">Transcription regulation</keyword>
<feature type="region of interest" description="Disordered" evidence="11">
    <location>
        <begin position="124"/>
        <end position="152"/>
    </location>
</feature>
<evidence type="ECO:0000256" key="9">
    <source>
        <dbReference type="PROSITE-ProRule" id="PRU00108"/>
    </source>
</evidence>